<accession>A0A915L1Y3</accession>
<protein>
    <submittedName>
        <fullName evidence="2">Uncharacterized protein</fullName>
    </submittedName>
</protein>
<sequence length="280" mass="31805">MEGGDEHFGLATRSISAASNKSCGYNDRALEESVSVKCEEKQNRVKCVEGGISQNVRLQIQCMQVVEKVEKDPICPIRIMAQMNNGHLEMVHLTHSAFAYSAYDNVKYDMCGIWISVIGKSAYERAQLATPYPSLAFNAILKTQYTDLNLASIPAWHWSQVGVHRYSELFVNGKDECDFRKLVLSVNRNDCIINELGPNQNKCLEIESLQTLSNAPTEILESSYDNGQWESEDWDIQDHNPSVLNDNNGTLDIRDHKTPELFEEDGTGDYTMEYKRYIFK</sequence>
<dbReference type="AlphaFoldDB" id="A0A915L1Y3"/>
<evidence type="ECO:0000313" key="2">
    <source>
        <dbReference type="WBParaSite" id="nRc.2.0.1.t43768-RA"/>
    </source>
</evidence>
<name>A0A915L1Y3_ROMCU</name>
<evidence type="ECO:0000313" key="1">
    <source>
        <dbReference type="Proteomes" id="UP000887565"/>
    </source>
</evidence>
<dbReference type="Proteomes" id="UP000887565">
    <property type="component" value="Unplaced"/>
</dbReference>
<dbReference type="WBParaSite" id="nRc.2.0.1.t43768-RA">
    <property type="protein sequence ID" value="nRc.2.0.1.t43768-RA"/>
    <property type="gene ID" value="nRc.2.0.1.g43768"/>
</dbReference>
<proteinExistence type="predicted"/>
<keyword evidence="1" id="KW-1185">Reference proteome</keyword>
<reference evidence="2" key="1">
    <citation type="submission" date="2022-11" db="UniProtKB">
        <authorList>
            <consortium name="WormBaseParasite"/>
        </authorList>
    </citation>
    <scope>IDENTIFICATION</scope>
</reference>
<organism evidence="1 2">
    <name type="scientific">Romanomermis culicivorax</name>
    <name type="common">Nematode worm</name>
    <dbReference type="NCBI Taxonomy" id="13658"/>
    <lineage>
        <taxon>Eukaryota</taxon>
        <taxon>Metazoa</taxon>
        <taxon>Ecdysozoa</taxon>
        <taxon>Nematoda</taxon>
        <taxon>Enoplea</taxon>
        <taxon>Dorylaimia</taxon>
        <taxon>Mermithida</taxon>
        <taxon>Mermithoidea</taxon>
        <taxon>Mermithidae</taxon>
        <taxon>Romanomermis</taxon>
    </lineage>
</organism>